<sequence>MLEAELHKVVRTTRPVCTPAMITDSFAVGYSWEVERR</sequence>
<dbReference type="WBParaSite" id="NBR_0000276001-mRNA-1">
    <property type="protein sequence ID" value="NBR_0000276001-mRNA-1"/>
    <property type="gene ID" value="NBR_0000276001"/>
</dbReference>
<dbReference type="EMBL" id="UYSL01003475">
    <property type="protein sequence ID" value="VDL66351.1"/>
    <property type="molecule type" value="Genomic_DNA"/>
</dbReference>
<proteinExistence type="predicted"/>
<evidence type="ECO:0000313" key="2">
    <source>
        <dbReference type="Proteomes" id="UP000271162"/>
    </source>
</evidence>
<keyword evidence="2" id="KW-1185">Reference proteome</keyword>
<reference evidence="3" key="1">
    <citation type="submission" date="2017-02" db="UniProtKB">
        <authorList>
            <consortium name="WormBaseParasite"/>
        </authorList>
    </citation>
    <scope>IDENTIFICATION</scope>
</reference>
<gene>
    <name evidence="1" type="ORF">NBR_LOCUS2762</name>
</gene>
<dbReference type="AlphaFoldDB" id="A0A0N4XJQ8"/>
<accession>A0A0N4XJQ8</accession>
<evidence type="ECO:0000313" key="1">
    <source>
        <dbReference type="EMBL" id="VDL66351.1"/>
    </source>
</evidence>
<evidence type="ECO:0000313" key="3">
    <source>
        <dbReference type="WBParaSite" id="NBR_0000276001-mRNA-1"/>
    </source>
</evidence>
<organism evidence="3">
    <name type="scientific">Nippostrongylus brasiliensis</name>
    <name type="common">Rat hookworm</name>
    <dbReference type="NCBI Taxonomy" id="27835"/>
    <lineage>
        <taxon>Eukaryota</taxon>
        <taxon>Metazoa</taxon>
        <taxon>Ecdysozoa</taxon>
        <taxon>Nematoda</taxon>
        <taxon>Chromadorea</taxon>
        <taxon>Rhabditida</taxon>
        <taxon>Rhabditina</taxon>
        <taxon>Rhabditomorpha</taxon>
        <taxon>Strongyloidea</taxon>
        <taxon>Heligmosomidae</taxon>
        <taxon>Nippostrongylus</taxon>
    </lineage>
</organism>
<reference evidence="1 2" key="2">
    <citation type="submission" date="2018-11" db="EMBL/GenBank/DDBJ databases">
        <authorList>
            <consortium name="Pathogen Informatics"/>
        </authorList>
    </citation>
    <scope>NUCLEOTIDE SEQUENCE [LARGE SCALE GENOMIC DNA]</scope>
</reference>
<dbReference type="Proteomes" id="UP000271162">
    <property type="component" value="Unassembled WGS sequence"/>
</dbReference>
<protein>
    <submittedName>
        <fullName evidence="3">OmpR/PhoB-type domain-containing protein</fullName>
    </submittedName>
</protein>
<name>A0A0N4XJQ8_NIPBR</name>